<feature type="region of interest" description="Disordered" evidence="1">
    <location>
        <begin position="46"/>
        <end position="75"/>
    </location>
</feature>
<feature type="compositionally biased region" description="Low complexity" evidence="1">
    <location>
        <begin position="46"/>
        <end position="56"/>
    </location>
</feature>
<dbReference type="EMBL" id="JACGWJ010000032">
    <property type="protein sequence ID" value="KAL0297268.1"/>
    <property type="molecule type" value="Genomic_DNA"/>
</dbReference>
<keyword evidence="2" id="KW-0812">Transmembrane</keyword>
<accession>A0AAW2JT11</accession>
<proteinExistence type="predicted"/>
<keyword evidence="2" id="KW-0472">Membrane</keyword>
<gene>
    <name evidence="3" type="ORF">Sradi_6778900</name>
</gene>
<comment type="caution">
    <text evidence="3">The sequence shown here is derived from an EMBL/GenBank/DDBJ whole genome shotgun (WGS) entry which is preliminary data.</text>
</comment>
<feature type="region of interest" description="Disordered" evidence="1">
    <location>
        <begin position="117"/>
        <end position="160"/>
    </location>
</feature>
<evidence type="ECO:0000256" key="2">
    <source>
        <dbReference type="SAM" id="Phobius"/>
    </source>
</evidence>
<feature type="transmembrane region" description="Helical" evidence="2">
    <location>
        <begin position="16"/>
        <end position="35"/>
    </location>
</feature>
<evidence type="ECO:0000256" key="1">
    <source>
        <dbReference type="SAM" id="MobiDB-lite"/>
    </source>
</evidence>
<evidence type="ECO:0000313" key="3">
    <source>
        <dbReference type="EMBL" id="KAL0297268.1"/>
    </source>
</evidence>
<sequence>MGNDFNLKCQVETRRVLWLIALVLASVLIIQYSELPYRDSMLSLLSSGKSSSSTNSRADRDTMFKEKQSIPRSRDENVTNFVLENAAKMNPSAEMANDVPRPVVGVSPSLSYTVKDDGAARPASLPYPPAPDTGVKHRVWTRNAGGDISPAPSLQKIELS</sequence>
<dbReference type="AlphaFoldDB" id="A0AAW2JT11"/>
<keyword evidence="2" id="KW-1133">Transmembrane helix</keyword>
<name>A0AAW2JT11_SESRA</name>
<reference evidence="3" key="2">
    <citation type="journal article" date="2024" name="Plant">
        <title>Genomic evolution and insights into agronomic trait innovations of Sesamum species.</title>
        <authorList>
            <person name="Miao H."/>
            <person name="Wang L."/>
            <person name="Qu L."/>
            <person name="Liu H."/>
            <person name="Sun Y."/>
            <person name="Le M."/>
            <person name="Wang Q."/>
            <person name="Wei S."/>
            <person name="Zheng Y."/>
            <person name="Lin W."/>
            <person name="Duan Y."/>
            <person name="Cao H."/>
            <person name="Xiong S."/>
            <person name="Wang X."/>
            <person name="Wei L."/>
            <person name="Li C."/>
            <person name="Ma Q."/>
            <person name="Ju M."/>
            <person name="Zhao R."/>
            <person name="Li G."/>
            <person name="Mu C."/>
            <person name="Tian Q."/>
            <person name="Mei H."/>
            <person name="Zhang T."/>
            <person name="Gao T."/>
            <person name="Zhang H."/>
        </authorList>
    </citation>
    <scope>NUCLEOTIDE SEQUENCE</scope>
    <source>
        <strain evidence="3">G02</strain>
    </source>
</reference>
<feature type="compositionally biased region" description="Basic and acidic residues" evidence="1">
    <location>
        <begin position="57"/>
        <end position="75"/>
    </location>
</feature>
<reference evidence="3" key="1">
    <citation type="submission" date="2020-06" db="EMBL/GenBank/DDBJ databases">
        <authorList>
            <person name="Li T."/>
            <person name="Hu X."/>
            <person name="Zhang T."/>
            <person name="Song X."/>
            <person name="Zhang H."/>
            <person name="Dai N."/>
            <person name="Sheng W."/>
            <person name="Hou X."/>
            <person name="Wei L."/>
        </authorList>
    </citation>
    <scope>NUCLEOTIDE SEQUENCE</scope>
    <source>
        <strain evidence="3">G02</strain>
        <tissue evidence="3">Leaf</tissue>
    </source>
</reference>
<protein>
    <submittedName>
        <fullName evidence="3">Uncharacterized protein</fullName>
    </submittedName>
</protein>
<organism evidence="3">
    <name type="scientific">Sesamum radiatum</name>
    <name type="common">Black benniseed</name>
    <dbReference type="NCBI Taxonomy" id="300843"/>
    <lineage>
        <taxon>Eukaryota</taxon>
        <taxon>Viridiplantae</taxon>
        <taxon>Streptophyta</taxon>
        <taxon>Embryophyta</taxon>
        <taxon>Tracheophyta</taxon>
        <taxon>Spermatophyta</taxon>
        <taxon>Magnoliopsida</taxon>
        <taxon>eudicotyledons</taxon>
        <taxon>Gunneridae</taxon>
        <taxon>Pentapetalae</taxon>
        <taxon>asterids</taxon>
        <taxon>lamiids</taxon>
        <taxon>Lamiales</taxon>
        <taxon>Pedaliaceae</taxon>
        <taxon>Sesamum</taxon>
    </lineage>
</organism>